<protein>
    <submittedName>
        <fullName evidence="3">Uncharacterized protein</fullName>
    </submittedName>
</protein>
<reference evidence="3" key="1">
    <citation type="submission" date="2023-03" db="EMBL/GenBank/DDBJ databases">
        <title>Massive genome expansion in bonnet fungi (Mycena s.s.) driven by repeated elements and novel gene families across ecological guilds.</title>
        <authorList>
            <consortium name="Lawrence Berkeley National Laboratory"/>
            <person name="Harder C.B."/>
            <person name="Miyauchi S."/>
            <person name="Viragh M."/>
            <person name="Kuo A."/>
            <person name="Thoen E."/>
            <person name="Andreopoulos B."/>
            <person name="Lu D."/>
            <person name="Skrede I."/>
            <person name="Drula E."/>
            <person name="Henrissat B."/>
            <person name="Morin E."/>
            <person name="Kohler A."/>
            <person name="Barry K."/>
            <person name="LaButti K."/>
            <person name="Morin E."/>
            <person name="Salamov A."/>
            <person name="Lipzen A."/>
            <person name="Mereny Z."/>
            <person name="Hegedus B."/>
            <person name="Baldrian P."/>
            <person name="Stursova M."/>
            <person name="Weitz H."/>
            <person name="Taylor A."/>
            <person name="Grigoriev I.V."/>
            <person name="Nagy L.G."/>
            <person name="Martin F."/>
            <person name="Kauserud H."/>
        </authorList>
    </citation>
    <scope>NUCLEOTIDE SEQUENCE</scope>
    <source>
        <strain evidence="3">CBHHK188m</strain>
    </source>
</reference>
<name>A0AAD7N558_9AGAR</name>
<organism evidence="3 4">
    <name type="scientific">Mycena maculata</name>
    <dbReference type="NCBI Taxonomy" id="230809"/>
    <lineage>
        <taxon>Eukaryota</taxon>
        <taxon>Fungi</taxon>
        <taxon>Dikarya</taxon>
        <taxon>Basidiomycota</taxon>
        <taxon>Agaricomycotina</taxon>
        <taxon>Agaricomycetes</taxon>
        <taxon>Agaricomycetidae</taxon>
        <taxon>Agaricales</taxon>
        <taxon>Marasmiineae</taxon>
        <taxon>Mycenaceae</taxon>
        <taxon>Mycena</taxon>
    </lineage>
</organism>
<sequence>MADGGTAGEVDDTFLLNTFPKAPYVPPPWRKRASSTGVLLLLLIPFAFMLWLASWTNTSPIPEHPASALMSELEVQDVFMLDRTFDLTAPPTTRVHRRNVSAVPIPIPCVRVSWSMAARRACSSEANAHDRISRTHQNGTHPPRPPHHPRPPKLISHKYNADHILALSDVYHTPAATLLQDDLIIRGTLFWCKPELMIFVRPLDCIFEISRGFAFRKSNADPVPRSSNLIAGARQEPAKRQELFALPPSFDYPTLLIL</sequence>
<evidence type="ECO:0000313" key="4">
    <source>
        <dbReference type="Proteomes" id="UP001215280"/>
    </source>
</evidence>
<evidence type="ECO:0000256" key="2">
    <source>
        <dbReference type="SAM" id="Phobius"/>
    </source>
</evidence>
<dbReference type="EMBL" id="JARJLG010000100">
    <property type="protein sequence ID" value="KAJ7745935.1"/>
    <property type="molecule type" value="Genomic_DNA"/>
</dbReference>
<keyword evidence="2" id="KW-1133">Transmembrane helix</keyword>
<evidence type="ECO:0000313" key="3">
    <source>
        <dbReference type="EMBL" id="KAJ7745935.1"/>
    </source>
</evidence>
<feature type="region of interest" description="Disordered" evidence="1">
    <location>
        <begin position="126"/>
        <end position="153"/>
    </location>
</feature>
<dbReference type="AlphaFoldDB" id="A0AAD7N558"/>
<feature type="transmembrane region" description="Helical" evidence="2">
    <location>
        <begin position="37"/>
        <end position="55"/>
    </location>
</feature>
<keyword evidence="2" id="KW-0812">Transmembrane</keyword>
<keyword evidence="2" id="KW-0472">Membrane</keyword>
<dbReference type="Proteomes" id="UP001215280">
    <property type="component" value="Unassembled WGS sequence"/>
</dbReference>
<accession>A0AAD7N558</accession>
<evidence type="ECO:0000256" key="1">
    <source>
        <dbReference type="SAM" id="MobiDB-lite"/>
    </source>
</evidence>
<keyword evidence="4" id="KW-1185">Reference proteome</keyword>
<proteinExistence type="predicted"/>
<gene>
    <name evidence="3" type="ORF">DFH07DRAFT_1063103</name>
</gene>
<comment type="caution">
    <text evidence="3">The sequence shown here is derived from an EMBL/GenBank/DDBJ whole genome shotgun (WGS) entry which is preliminary data.</text>
</comment>